<reference evidence="13 14" key="1">
    <citation type="submission" date="2023-10" db="EMBL/GenBank/DDBJ databases">
        <title>A novel Glycoside Hydrolase 43-Like Enzyme from Clostrdium boliviensis is an Endo-xylanase, and a Candidate for Xylooligosaccharides Production from Different Xylan Substrates.</title>
        <authorList>
            <person name="Alvarez M.T."/>
            <person name="Rocabado-Villegas L.R."/>
            <person name="Salas-Veizaga D.M."/>
            <person name="Linares-Pasten J.A."/>
            <person name="Gudmundsdottir E.E."/>
            <person name="Hreggvidsson G.O."/>
            <person name="Adlercreutz P."/>
            <person name="Nordberg Karlsson E."/>
        </authorList>
    </citation>
    <scope>NUCLEOTIDE SEQUENCE [LARGE SCALE GENOMIC DNA]</scope>
    <source>
        <strain evidence="13 14">E-1</strain>
    </source>
</reference>
<dbReference type="CDD" id="cd04590">
    <property type="entry name" value="CBS_pair_CorC_HlyC_assoc"/>
    <property type="match status" value="1"/>
</dbReference>
<keyword evidence="5 9" id="KW-1133">Transmembrane helix</keyword>
<dbReference type="Pfam" id="PF01595">
    <property type="entry name" value="CNNM"/>
    <property type="match status" value="1"/>
</dbReference>
<dbReference type="InterPro" id="IPR002550">
    <property type="entry name" value="CNNM"/>
</dbReference>
<evidence type="ECO:0000259" key="11">
    <source>
        <dbReference type="PROSITE" id="PS51371"/>
    </source>
</evidence>
<dbReference type="SUPFAM" id="SSF54631">
    <property type="entry name" value="CBS-domain pair"/>
    <property type="match status" value="1"/>
</dbReference>
<evidence type="ECO:0000256" key="6">
    <source>
        <dbReference type="ARBA" id="ARBA00023122"/>
    </source>
</evidence>
<gene>
    <name evidence="13" type="ORF">RZO55_21435</name>
</gene>
<evidence type="ECO:0000256" key="1">
    <source>
        <dbReference type="ARBA" id="ARBA00004141"/>
    </source>
</evidence>
<dbReference type="PANTHER" id="PTHR22777">
    <property type="entry name" value="HEMOLYSIN-RELATED"/>
    <property type="match status" value="1"/>
</dbReference>
<dbReference type="InterPro" id="IPR044751">
    <property type="entry name" value="Ion_transp-like_CBS"/>
</dbReference>
<accession>A0ABU4GR69</accession>
<evidence type="ECO:0000256" key="7">
    <source>
        <dbReference type="ARBA" id="ARBA00023136"/>
    </source>
</evidence>
<feature type="domain" description="CBS" evidence="11">
    <location>
        <begin position="291"/>
        <end position="348"/>
    </location>
</feature>
<dbReference type="PROSITE" id="PS51371">
    <property type="entry name" value="CBS"/>
    <property type="match status" value="2"/>
</dbReference>
<keyword evidence="3 9" id="KW-0812">Transmembrane</keyword>
<dbReference type="Pfam" id="PF03471">
    <property type="entry name" value="CorC_HlyC"/>
    <property type="match status" value="1"/>
</dbReference>
<comment type="similarity">
    <text evidence="2">Belongs to the UPF0053 family.</text>
</comment>
<proteinExistence type="inferred from homology"/>
<dbReference type="PANTHER" id="PTHR22777:SF17">
    <property type="entry name" value="UPF0053 PROTEIN SLL0260"/>
    <property type="match status" value="1"/>
</dbReference>
<feature type="transmembrane region" description="Helical" evidence="10">
    <location>
        <begin position="140"/>
        <end position="159"/>
    </location>
</feature>
<evidence type="ECO:0000256" key="5">
    <source>
        <dbReference type="ARBA" id="ARBA00022989"/>
    </source>
</evidence>
<dbReference type="InterPro" id="IPR016169">
    <property type="entry name" value="FAD-bd_PCMH_sub2"/>
</dbReference>
<feature type="transmembrane region" description="Helical" evidence="10">
    <location>
        <begin position="12"/>
        <end position="35"/>
    </location>
</feature>
<feature type="transmembrane region" description="Helical" evidence="10">
    <location>
        <begin position="66"/>
        <end position="87"/>
    </location>
</feature>
<comment type="subcellular location">
    <subcellularLocation>
        <location evidence="1">Membrane</location>
        <topology evidence="1">Multi-pass membrane protein</topology>
    </subcellularLocation>
</comment>
<evidence type="ECO:0000313" key="13">
    <source>
        <dbReference type="EMBL" id="MDW2800139.1"/>
    </source>
</evidence>
<feature type="transmembrane region" description="Helical" evidence="10">
    <location>
        <begin position="107"/>
        <end position="128"/>
    </location>
</feature>
<dbReference type="InterPro" id="IPR000644">
    <property type="entry name" value="CBS_dom"/>
</dbReference>
<dbReference type="EMBL" id="JAWONS010000291">
    <property type="protein sequence ID" value="MDW2800139.1"/>
    <property type="molecule type" value="Genomic_DNA"/>
</dbReference>
<comment type="caution">
    <text evidence="13">The sequence shown here is derived from an EMBL/GenBank/DDBJ whole genome shotgun (WGS) entry which is preliminary data.</text>
</comment>
<dbReference type="PROSITE" id="PS51846">
    <property type="entry name" value="CNNM"/>
    <property type="match status" value="1"/>
</dbReference>
<evidence type="ECO:0000256" key="2">
    <source>
        <dbReference type="ARBA" id="ARBA00006337"/>
    </source>
</evidence>
<keyword evidence="7 9" id="KW-0472">Membrane</keyword>
<protein>
    <submittedName>
        <fullName evidence="13">Hemolysin family protein</fullName>
    </submittedName>
</protein>
<evidence type="ECO:0000259" key="12">
    <source>
        <dbReference type="PROSITE" id="PS51846"/>
    </source>
</evidence>
<dbReference type="SMART" id="SM01091">
    <property type="entry name" value="CorC_HlyC"/>
    <property type="match status" value="1"/>
</dbReference>
<dbReference type="InterPro" id="IPR046342">
    <property type="entry name" value="CBS_dom_sf"/>
</dbReference>
<dbReference type="InterPro" id="IPR005170">
    <property type="entry name" value="Transptr-assoc_dom"/>
</dbReference>
<dbReference type="Gene3D" id="3.30.465.10">
    <property type="match status" value="1"/>
</dbReference>
<dbReference type="InterPro" id="IPR036318">
    <property type="entry name" value="FAD-bd_PCMH-like_sf"/>
</dbReference>
<dbReference type="SUPFAM" id="SSF56176">
    <property type="entry name" value="FAD-binding/transporter-associated domain-like"/>
    <property type="match status" value="1"/>
</dbReference>
<evidence type="ECO:0000256" key="8">
    <source>
        <dbReference type="PROSITE-ProRule" id="PRU00703"/>
    </source>
</evidence>
<dbReference type="Proteomes" id="UP001276854">
    <property type="component" value="Unassembled WGS sequence"/>
</dbReference>
<evidence type="ECO:0000256" key="9">
    <source>
        <dbReference type="PROSITE-ProRule" id="PRU01193"/>
    </source>
</evidence>
<evidence type="ECO:0000256" key="10">
    <source>
        <dbReference type="SAM" id="Phobius"/>
    </source>
</evidence>
<dbReference type="Pfam" id="PF00571">
    <property type="entry name" value="CBS"/>
    <property type="match status" value="2"/>
</dbReference>
<keyword evidence="6 8" id="KW-0129">CBS domain</keyword>
<dbReference type="Gene3D" id="3.10.580.10">
    <property type="entry name" value="CBS-domain"/>
    <property type="match status" value="1"/>
</dbReference>
<dbReference type="RefSeq" id="WP_318066327.1">
    <property type="nucleotide sequence ID" value="NZ_JAWONS010000291.1"/>
</dbReference>
<organism evidence="13 14">
    <name type="scientific">Clostridium boliviensis</name>
    <dbReference type="NCBI Taxonomy" id="318465"/>
    <lineage>
        <taxon>Bacteria</taxon>
        <taxon>Bacillati</taxon>
        <taxon>Bacillota</taxon>
        <taxon>Clostridia</taxon>
        <taxon>Eubacteriales</taxon>
        <taxon>Clostridiaceae</taxon>
        <taxon>Clostridium</taxon>
    </lineage>
</organism>
<evidence type="ECO:0000313" key="14">
    <source>
        <dbReference type="Proteomes" id="UP001276854"/>
    </source>
</evidence>
<keyword evidence="4" id="KW-0677">Repeat</keyword>
<sequence length="441" mass="49803">MGTDPGAAQITAQILLLIALTIMNAFFAGAEMAVVSVNKNRIRMLADGGNKKATLIQKLSEDSTGFLSTIQVAITFAGFFSSASAATGISQVLGNKLDLLRVPYARGLSMVVVTIILSYFNLVFGELVPKRIALQKAEQFSLFAVRPIYIISKVMSPFIRLLSLSTNGVLRLLGMKMENLEEEVSEEEIRSMLQTGRESGVFNKIEEQMIKSIFLFDDKKAREIMIPRQDMVTIDIAQPMDQVLHEILNTRHSRIPVYEGESDNIIGILSMKDFSIKMSRTDLEDIDIRTILQKPYFILENKKTDDLFLEMQKNNRKMAVLIDEYGGVTGLVTMEDLIEEIVGDIYDEYEEAKPQLTELEPFVFRVSGSISLYDLEEILHGKINTTCDTLSGYLIESLGYIPMEDQIPMELEDDKNHYTILKLEDRVIQEVIIRIKDKNEP</sequence>
<name>A0ABU4GR69_9CLOT</name>
<feature type="domain" description="CBS" evidence="11">
    <location>
        <begin position="225"/>
        <end position="286"/>
    </location>
</feature>
<keyword evidence="14" id="KW-1185">Reference proteome</keyword>
<feature type="domain" description="CNNM transmembrane" evidence="12">
    <location>
        <begin position="6"/>
        <end position="206"/>
    </location>
</feature>
<evidence type="ECO:0000256" key="4">
    <source>
        <dbReference type="ARBA" id="ARBA00022737"/>
    </source>
</evidence>
<evidence type="ECO:0000256" key="3">
    <source>
        <dbReference type="ARBA" id="ARBA00022692"/>
    </source>
</evidence>